<dbReference type="InterPro" id="IPR036250">
    <property type="entry name" value="AcylCo_DH-like_C"/>
</dbReference>
<reference evidence="6" key="1">
    <citation type="submission" date="2023-07" db="EMBL/GenBank/DDBJ databases">
        <title>30 novel species of actinomycetes from the DSMZ collection.</title>
        <authorList>
            <person name="Nouioui I."/>
        </authorList>
    </citation>
    <scope>NUCLEOTIDE SEQUENCE [LARGE SCALE GENOMIC DNA]</scope>
    <source>
        <strain evidence="6">DSM 44399</strain>
    </source>
</reference>
<evidence type="ECO:0000313" key="5">
    <source>
        <dbReference type="EMBL" id="MDT0262142.1"/>
    </source>
</evidence>
<dbReference type="InterPro" id="IPR009100">
    <property type="entry name" value="AcylCoA_DH/oxidase_NM_dom_sf"/>
</dbReference>
<dbReference type="GO" id="GO:0016491">
    <property type="term" value="F:oxidoreductase activity"/>
    <property type="evidence" value="ECO:0007669"/>
    <property type="project" value="UniProtKB-KW"/>
</dbReference>
<dbReference type="EC" id="1.-.-.-" evidence="5"/>
<dbReference type="Gene3D" id="1.10.540.10">
    <property type="entry name" value="Acyl-CoA dehydrogenase/oxidase, N-terminal domain"/>
    <property type="match status" value="1"/>
</dbReference>
<dbReference type="SUPFAM" id="SSF56645">
    <property type="entry name" value="Acyl-CoA dehydrogenase NM domain-like"/>
    <property type="match status" value="1"/>
</dbReference>
<keyword evidence="2" id="KW-0274">FAD</keyword>
<dbReference type="PANTHER" id="PTHR43884:SF20">
    <property type="entry name" value="ACYL-COA DEHYDROGENASE FADE28"/>
    <property type="match status" value="1"/>
</dbReference>
<dbReference type="Proteomes" id="UP001183176">
    <property type="component" value="Unassembled WGS sequence"/>
</dbReference>
<keyword evidence="3 5" id="KW-0560">Oxidoreductase</keyword>
<feature type="domain" description="Acyl-CoA oxidase/dehydrogenase middle" evidence="4">
    <location>
        <begin position="135"/>
        <end position="217"/>
    </location>
</feature>
<keyword evidence="6" id="KW-1185">Reference proteome</keyword>
<dbReference type="PANTHER" id="PTHR43884">
    <property type="entry name" value="ACYL-COA DEHYDROGENASE"/>
    <property type="match status" value="1"/>
</dbReference>
<evidence type="ECO:0000313" key="6">
    <source>
        <dbReference type="Proteomes" id="UP001183176"/>
    </source>
</evidence>
<dbReference type="Gene3D" id="2.40.110.10">
    <property type="entry name" value="Butyryl-CoA Dehydrogenase, subunit A, domain 2"/>
    <property type="match status" value="1"/>
</dbReference>
<evidence type="ECO:0000256" key="1">
    <source>
        <dbReference type="ARBA" id="ARBA00022630"/>
    </source>
</evidence>
<dbReference type="EMBL" id="JAVREH010000014">
    <property type="protein sequence ID" value="MDT0262142.1"/>
    <property type="molecule type" value="Genomic_DNA"/>
</dbReference>
<keyword evidence="1" id="KW-0285">Flavoprotein</keyword>
<evidence type="ECO:0000259" key="4">
    <source>
        <dbReference type="Pfam" id="PF02770"/>
    </source>
</evidence>
<organism evidence="5 6">
    <name type="scientific">Jatrophihabitans lederbergiae</name>
    <dbReference type="NCBI Taxonomy" id="3075547"/>
    <lineage>
        <taxon>Bacteria</taxon>
        <taxon>Bacillati</taxon>
        <taxon>Actinomycetota</taxon>
        <taxon>Actinomycetes</taxon>
        <taxon>Jatrophihabitantales</taxon>
        <taxon>Jatrophihabitantaceae</taxon>
        <taxon>Jatrophihabitans</taxon>
    </lineage>
</organism>
<dbReference type="Pfam" id="PF02770">
    <property type="entry name" value="Acyl-CoA_dh_M"/>
    <property type="match status" value="1"/>
</dbReference>
<protein>
    <submittedName>
        <fullName evidence="5">Acyl-CoA dehydrogenase family protein</fullName>
        <ecNumber evidence="5">1.-.-.-</ecNumber>
    </submittedName>
</protein>
<dbReference type="RefSeq" id="WP_311423293.1">
    <property type="nucleotide sequence ID" value="NZ_JAVREH010000014.1"/>
</dbReference>
<sequence>MRSLDAARETCEKYHPGLCQALAGVPLAERESVGGPVIEMFRKHDGVGLLVPAEFNGSQAGALSAVRVMRGLSSYSPSLGAAVCMHHFTAAMLYSLAAKTDRLSPAQVDMLNKVVTDGLLMASGWSEGRTNQNILLPSVTAVRDGEDWVLNGSKKPCSLSGSMDLLTASVALTDETGQTSLALALVPASSAGISIKPFWGTPVLAGAESDEIRLDAVRVPDELMIRTRPDDPHRLDDLQTAGFVWFVMLITSVYTGAASALAEQLLTKAKGSSTDRAAVLVGIESAIAQLEGVARRVDDGLSGDDAVAAVLVCRYAIQTALAAATDLGVELLGGTAFMGSPDIGYLSSALRALAFHPPSRTSAAEPLLDYFAGGPLQLS</sequence>
<gene>
    <name evidence="5" type="ORF">RM423_12140</name>
</gene>
<comment type="caution">
    <text evidence="5">The sequence shown here is derived from an EMBL/GenBank/DDBJ whole genome shotgun (WGS) entry which is preliminary data.</text>
</comment>
<dbReference type="InterPro" id="IPR006091">
    <property type="entry name" value="Acyl-CoA_Oxase/DH_mid-dom"/>
</dbReference>
<evidence type="ECO:0000256" key="3">
    <source>
        <dbReference type="ARBA" id="ARBA00023002"/>
    </source>
</evidence>
<dbReference type="SUPFAM" id="SSF47203">
    <property type="entry name" value="Acyl-CoA dehydrogenase C-terminal domain-like"/>
    <property type="match status" value="1"/>
</dbReference>
<name>A0ABU2JAX5_9ACTN</name>
<evidence type="ECO:0000256" key="2">
    <source>
        <dbReference type="ARBA" id="ARBA00022827"/>
    </source>
</evidence>
<dbReference type="InterPro" id="IPR037069">
    <property type="entry name" value="AcylCoA_DH/ox_N_sf"/>
</dbReference>
<accession>A0ABU2JAX5</accession>
<proteinExistence type="predicted"/>
<dbReference type="InterPro" id="IPR046373">
    <property type="entry name" value="Acyl-CoA_Oxase/DH_mid-dom_sf"/>
</dbReference>